<proteinExistence type="predicted"/>
<organism evidence="1 2">
    <name type="scientific">Thalassotalea insulae</name>
    <dbReference type="NCBI Taxonomy" id="2056778"/>
    <lineage>
        <taxon>Bacteria</taxon>
        <taxon>Pseudomonadati</taxon>
        <taxon>Pseudomonadota</taxon>
        <taxon>Gammaproteobacteria</taxon>
        <taxon>Alteromonadales</taxon>
        <taxon>Colwelliaceae</taxon>
        <taxon>Thalassotalea</taxon>
    </lineage>
</organism>
<sequence length="73" mass="8309">MALFSWFIGTQNAKDIANKNSQLDVKEATFSLNTMWPTAKVRRNAIVKQQEFTNSLQDKNSTIKSTSLKEKES</sequence>
<dbReference type="RefSeq" id="WP_284242991.1">
    <property type="nucleotide sequence ID" value="NZ_BSST01000001.1"/>
</dbReference>
<dbReference type="EMBL" id="BSST01000001">
    <property type="protein sequence ID" value="GLX77152.1"/>
    <property type="molecule type" value="Genomic_DNA"/>
</dbReference>
<reference evidence="1 2" key="1">
    <citation type="submission" date="2023-03" db="EMBL/GenBank/DDBJ databases">
        <title>Draft genome sequence of Thalassotalea insulae KCTC 62186T.</title>
        <authorList>
            <person name="Sawabe T."/>
        </authorList>
    </citation>
    <scope>NUCLEOTIDE SEQUENCE [LARGE SCALE GENOMIC DNA]</scope>
    <source>
        <strain evidence="1 2">KCTC 62186</strain>
    </source>
</reference>
<evidence type="ECO:0000313" key="1">
    <source>
        <dbReference type="EMBL" id="GLX77152.1"/>
    </source>
</evidence>
<name>A0ABQ6GP69_9GAMM</name>
<evidence type="ECO:0000313" key="2">
    <source>
        <dbReference type="Proteomes" id="UP001157186"/>
    </source>
</evidence>
<gene>
    <name evidence="1" type="ORF">tinsulaeT_04920</name>
</gene>
<dbReference type="Proteomes" id="UP001157186">
    <property type="component" value="Unassembled WGS sequence"/>
</dbReference>
<comment type="caution">
    <text evidence="1">The sequence shown here is derived from an EMBL/GenBank/DDBJ whole genome shotgun (WGS) entry which is preliminary data.</text>
</comment>
<accession>A0ABQ6GP69</accession>
<protein>
    <submittedName>
        <fullName evidence="1">Uncharacterized protein</fullName>
    </submittedName>
</protein>
<keyword evidence="2" id="KW-1185">Reference proteome</keyword>